<organism evidence="1 2">
    <name type="scientific">Purpureocillium lilacinum</name>
    <name type="common">Paecilomyces lilacinus</name>
    <dbReference type="NCBI Taxonomy" id="33203"/>
    <lineage>
        <taxon>Eukaryota</taxon>
        <taxon>Fungi</taxon>
        <taxon>Dikarya</taxon>
        <taxon>Ascomycota</taxon>
        <taxon>Pezizomycotina</taxon>
        <taxon>Sordariomycetes</taxon>
        <taxon>Hypocreomycetidae</taxon>
        <taxon>Hypocreales</taxon>
        <taxon>Ophiocordycipitaceae</taxon>
        <taxon>Purpureocillium</taxon>
    </lineage>
</organism>
<dbReference type="Proteomes" id="UP001638806">
    <property type="component" value="Unassembled WGS sequence"/>
</dbReference>
<protein>
    <submittedName>
        <fullName evidence="1">Uncharacterized protein</fullName>
    </submittedName>
</protein>
<evidence type="ECO:0000313" key="1">
    <source>
        <dbReference type="EMBL" id="KAL3958134.1"/>
    </source>
</evidence>
<accession>A0ACC4DQI6</accession>
<sequence length="612" mass="67849">MRRVGRPSKSAGAQSQPSPSVYSAIGHASVEGDSKSSSPGSAAPPPDAGLAKDEDAISIDADVMTGMVGDPARSVEFFGRSSAGSFLRQINSAIDAQLGQSQMAASRDLDGVSPMRTSNQGTCQRKDPRDFVLPQHRVADDLLQCYYDYVWSILPVHDWVAFKAAYRDLWTGASPVIPEATLYCMVNMAFALGSQFSVSIEPDQRREVGQSFWERARKLFGPHTHDSASLERVQCMLLMGLYLQSTCDTYECWMTIGSAIRMAQSLGLHLSNAIKKVPGSREVEIARRVWHGCVYMDRPSMIASWLPETVQVPVPSMIDDEYLDSRAVSSAIRPDGQPSIVAFFVKTIELYDIINDIILELYQSSTDMAAKETHHLVAVLQFDDRLLKWGQSLPDHLQYGHFVGNQRLVFERQRIVLRARWNVQTAKDAGLSQHLIVKSAELCFEAAHEMIDVLYSRFDLTTVTGPVPAWWFAVLFVYTAATVLLAERLRPIDDRPEASRTWRGDRSWHRAIELLKAYARVGKSAERCVAALCILSSKIPSASLYNPSGGESLQPLDDAEACGKSGSPADSNILGQQEIAVNELNFQFDFSNLDFDIDDMFWLNTSAAGIIF</sequence>
<evidence type="ECO:0000313" key="2">
    <source>
        <dbReference type="Proteomes" id="UP001638806"/>
    </source>
</evidence>
<reference evidence="1" key="1">
    <citation type="submission" date="2024-12" db="EMBL/GenBank/DDBJ databases">
        <title>Comparative genomics and development of molecular markers within Purpureocillium lilacinum and among Purpureocillium species.</title>
        <authorList>
            <person name="Yeh Z.-Y."/>
            <person name="Ni N.-T."/>
            <person name="Lo P.-H."/>
            <person name="Mushyakhwo K."/>
            <person name="Lin C.-F."/>
            <person name="Nai Y.-S."/>
        </authorList>
    </citation>
    <scope>NUCLEOTIDE SEQUENCE</scope>
    <source>
        <strain evidence="1">NCHU-NPUST-175</strain>
    </source>
</reference>
<name>A0ACC4DQI6_PURLI</name>
<keyword evidence="2" id="KW-1185">Reference proteome</keyword>
<comment type="caution">
    <text evidence="1">The sequence shown here is derived from an EMBL/GenBank/DDBJ whole genome shotgun (WGS) entry which is preliminary data.</text>
</comment>
<gene>
    <name evidence="1" type="ORF">ACCO45_008712</name>
</gene>
<proteinExistence type="predicted"/>
<dbReference type="EMBL" id="JBGNUJ010000007">
    <property type="protein sequence ID" value="KAL3958134.1"/>
    <property type="molecule type" value="Genomic_DNA"/>
</dbReference>